<evidence type="ECO:0000256" key="2">
    <source>
        <dbReference type="ARBA" id="ARBA00022723"/>
    </source>
</evidence>
<organism evidence="8 9">
    <name type="scientific">Marasmiellus scandens</name>
    <dbReference type="NCBI Taxonomy" id="2682957"/>
    <lineage>
        <taxon>Eukaryota</taxon>
        <taxon>Fungi</taxon>
        <taxon>Dikarya</taxon>
        <taxon>Basidiomycota</taxon>
        <taxon>Agaricomycotina</taxon>
        <taxon>Agaricomycetes</taxon>
        <taxon>Agaricomycetidae</taxon>
        <taxon>Agaricales</taxon>
        <taxon>Marasmiineae</taxon>
        <taxon>Omphalotaceae</taxon>
        <taxon>Marasmiellus</taxon>
    </lineage>
</organism>
<reference evidence="8 9" key="1">
    <citation type="submission" date="2024-01" db="EMBL/GenBank/DDBJ databases">
        <title>A draft genome for the cacao thread blight pathogen Marasmiellus scandens.</title>
        <authorList>
            <person name="Baruah I.K."/>
            <person name="Leung J."/>
            <person name="Bukari Y."/>
            <person name="Amoako-Attah I."/>
            <person name="Meinhardt L.W."/>
            <person name="Bailey B.A."/>
            <person name="Cohen S.P."/>
        </authorList>
    </citation>
    <scope>NUCLEOTIDE SEQUENCE [LARGE SCALE GENOMIC DNA]</scope>
    <source>
        <strain evidence="8 9">GH-19</strain>
    </source>
</reference>
<feature type="region of interest" description="Disordered" evidence="6">
    <location>
        <begin position="90"/>
        <end position="150"/>
    </location>
</feature>
<dbReference type="CDD" id="cd12148">
    <property type="entry name" value="fungal_TF_MHR"/>
    <property type="match status" value="1"/>
</dbReference>
<proteinExistence type="predicted"/>
<dbReference type="InterPro" id="IPR001138">
    <property type="entry name" value="Zn2Cys6_DnaBD"/>
</dbReference>
<keyword evidence="5" id="KW-0539">Nucleus</keyword>
<feature type="compositionally biased region" description="Low complexity" evidence="6">
    <location>
        <begin position="108"/>
        <end position="133"/>
    </location>
</feature>
<evidence type="ECO:0000256" key="3">
    <source>
        <dbReference type="ARBA" id="ARBA00023015"/>
    </source>
</evidence>
<dbReference type="SMART" id="SM00066">
    <property type="entry name" value="GAL4"/>
    <property type="match status" value="1"/>
</dbReference>
<protein>
    <recommendedName>
        <fullName evidence="7">Zn(2)-C6 fungal-type domain-containing protein</fullName>
    </recommendedName>
</protein>
<dbReference type="Pfam" id="PF00172">
    <property type="entry name" value="Zn_clus"/>
    <property type="match status" value="1"/>
</dbReference>
<evidence type="ECO:0000259" key="7">
    <source>
        <dbReference type="PROSITE" id="PS50048"/>
    </source>
</evidence>
<dbReference type="PROSITE" id="PS50048">
    <property type="entry name" value="ZN2_CY6_FUNGAL_2"/>
    <property type="match status" value="1"/>
</dbReference>
<keyword evidence="2" id="KW-0479">Metal-binding</keyword>
<evidence type="ECO:0000256" key="5">
    <source>
        <dbReference type="ARBA" id="ARBA00023242"/>
    </source>
</evidence>
<keyword evidence="9" id="KW-1185">Reference proteome</keyword>
<dbReference type="CDD" id="cd14725">
    <property type="entry name" value="ZIP_Gal4-like_2"/>
    <property type="match status" value="1"/>
</dbReference>
<accession>A0ABR1IQF5</accession>
<dbReference type="InterPro" id="IPR050815">
    <property type="entry name" value="TF_fung"/>
</dbReference>
<feature type="region of interest" description="Disordered" evidence="6">
    <location>
        <begin position="1"/>
        <end position="28"/>
    </location>
</feature>
<dbReference type="Gene3D" id="4.10.240.10">
    <property type="entry name" value="Zn(2)-C6 fungal-type DNA-binding domain"/>
    <property type="match status" value="1"/>
</dbReference>
<dbReference type="InterPro" id="IPR036864">
    <property type="entry name" value="Zn2-C6_fun-type_DNA-bd_sf"/>
</dbReference>
<evidence type="ECO:0000313" key="8">
    <source>
        <dbReference type="EMBL" id="KAK7438426.1"/>
    </source>
</evidence>
<feature type="compositionally biased region" description="Low complexity" evidence="6">
    <location>
        <begin position="7"/>
        <end position="28"/>
    </location>
</feature>
<comment type="caution">
    <text evidence="8">The sequence shown here is derived from an EMBL/GenBank/DDBJ whole genome shotgun (WGS) entry which is preliminary data.</text>
</comment>
<keyword evidence="4" id="KW-0804">Transcription</keyword>
<dbReference type="SUPFAM" id="SSF57701">
    <property type="entry name" value="Zn2/Cys6 DNA-binding domain"/>
    <property type="match status" value="1"/>
</dbReference>
<dbReference type="CDD" id="cd00067">
    <property type="entry name" value="GAL4"/>
    <property type="match status" value="1"/>
</dbReference>
<evidence type="ECO:0000256" key="6">
    <source>
        <dbReference type="SAM" id="MobiDB-lite"/>
    </source>
</evidence>
<dbReference type="PANTHER" id="PTHR47338:SF29">
    <property type="entry name" value="ZN(2)-C6 FUNGAL-TYPE DOMAIN-CONTAINING PROTEIN"/>
    <property type="match status" value="1"/>
</dbReference>
<gene>
    <name evidence="8" type="ORF">VKT23_018039</name>
</gene>
<dbReference type="Pfam" id="PF04082">
    <property type="entry name" value="Fungal_trans"/>
    <property type="match status" value="1"/>
</dbReference>
<evidence type="ECO:0000256" key="1">
    <source>
        <dbReference type="ARBA" id="ARBA00004123"/>
    </source>
</evidence>
<sequence>MTTNLNRASGSGSPSSSRAASSLQRGRACGNCRKRKIKCDGQRPICSQCLKSARPGDACEYADAGRTRTQLLEENITRLEARIRELEEPLDENSVKLHSPYTQTQGRSSSMPSLPPAASSSEGISPIASVSASPSPPPSSMSHSETAIQEEPPSNVVRLLLQSFLPHAIEFGFFLNIPRFRESVLLPLPLGHYARPAPALLSTVYLLGLHLSGSTGTENSAQESSFLSRALLHVANILSSSHPHRIIHGIQSEILLGTYFFRTGRILEGKYHLTAATSLTLGAGFHRIRSQSAGVSSSLNLLSVATPFLPAPTDQIQEGERINAFWTTFALCNTWTVAIGSPLSSVVFESHGSRIDTPWPLDMHEYEQVESFCVRRTLYKQFAYHGISQERLPPDLMSSSTVQNFLNQHPSTSSEYSTTAMYAKASILLDRAATVTSLFRPNMPVDEANRFAQAFNSLDNLIDTFRLSLFPIDQTHASSPLFSTVLLTHTLTHAASIQLHGAFVNDNPRSRTKSLSAAEACVTLLRQIDISNVAQINPLFGSLWTNVCRVFIEELQYRRSVRSGWAGGVANETGQEGELEGMLEKVFATMAVFSLDSPLMNYQLAKIQELYQNSQM</sequence>
<feature type="domain" description="Zn(2)-C6 fungal-type" evidence="7">
    <location>
        <begin position="28"/>
        <end position="61"/>
    </location>
</feature>
<dbReference type="Proteomes" id="UP001498398">
    <property type="component" value="Unassembled WGS sequence"/>
</dbReference>
<evidence type="ECO:0000313" key="9">
    <source>
        <dbReference type="Proteomes" id="UP001498398"/>
    </source>
</evidence>
<comment type="subcellular location">
    <subcellularLocation>
        <location evidence="1">Nucleus</location>
    </subcellularLocation>
</comment>
<dbReference type="InterPro" id="IPR007219">
    <property type="entry name" value="XnlR_reg_dom"/>
</dbReference>
<dbReference type="EMBL" id="JBANRG010000079">
    <property type="protein sequence ID" value="KAK7438426.1"/>
    <property type="molecule type" value="Genomic_DNA"/>
</dbReference>
<name>A0ABR1IQF5_9AGAR</name>
<dbReference type="PANTHER" id="PTHR47338">
    <property type="entry name" value="ZN(II)2CYS6 TRANSCRIPTION FACTOR (EUROFUNG)-RELATED"/>
    <property type="match status" value="1"/>
</dbReference>
<evidence type="ECO:0000256" key="4">
    <source>
        <dbReference type="ARBA" id="ARBA00023163"/>
    </source>
</evidence>
<keyword evidence="3" id="KW-0805">Transcription regulation</keyword>